<reference evidence="3" key="1">
    <citation type="submission" date="2009-09" db="EMBL/GenBank/DDBJ databases">
        <title>The complete chromosome of Sebaldella termitidis ATCC 33386.</title>
        <authorList>
            <consortium name="US DOE Joint Genome Institute (JGI-PGF)"/>
            <person name="Lucas S."/>
            <person name="Copeland A."/>
            <person name="Lapidus A."/>
            <person name="Glavina del Rio T."/>
            <person name="Dalin E."/>
            <person name="Tice H."/>
            <person name="Bruce D."/>
            <person name="Goodwin L."/>
            <person name="Pitluck S."/>
            <person name="Kyrpides N."/>
            <person name="Mavromatis K."/>
            <person name="Ivanova N."/>
            <person name="Mikhailova N."/>
            <person name="Sims D."/>
            <person name="Meincke L."/>
            <person name="Brettin T."/>
            <person name="Detter J.C."/>
            <person name="Han C."/>
            <person name="Larimer F."/>
            <person name="Land M."/>
            <person name="Hauser L."/>
            <person name="Markowitz V."/>
            <person name="Cheng J.F."/>
            <person name="Hugenholtz P."/>
            <person name="Woyke T."/>
            <person name="Wu D."/>
            <person name="Eisen J.A."/>
        </authorList>
    </citation>
    <scope>NUCLEOTIDE SEQUENCE [LARGE SCALE GENOMIC DNA]</scope>
    <source>
        <strain evidence="3">ATCC 33386 / NCTC 11300</strain>
    </source>
</reference>
<dbReference type="Proteomes" id="UP000000845">
    <property type="component" value="Chromosome"/>
</dbReference>
<proteinExistence type="predicted"/>
<evidence type="ECO:0000313" key="3">
    <source>
        <dbReference type="Proteomes" id="UP000000845"/>
    </source>
</evidence>
<sequence length="452" mass="53271">MIKINFRKILLFAVLLFVFVGCDLKKAEEAYEKGDYVTAVKYSAKYLDGKKTFPNNKESKQILEKFDTIIKYYEKNIAEAPTIDSKIKYMSEFWEIRTLLDKKSYDKQISFFTGKYTVDELGKNVAEQYYIKGDNIKAVRTDDYLSKAEAYEAGLTYYSYKDIKQKAEDYRFKYSELKAGEYYNSGVSDEKNGRYRSAEENFLAAYNIYKNYGSYKDSQKRYQLNNEKADRAEAEKLYKKAKSQEAAKNYCDAAETFAEADDAYEKHGNYKDSSELGEKNDKLCRQEAADKYYQEARSKEYSARTKREYRDIAQIYNSAYTAYQRYGEYKDSYRKYQDLEEKGKVKVYIAGDMDNIVKDSLKSDFIVLTNSYSSADVRIRIVVDDNGYKQHPEPQLRSRMSYEVSGYMNDEKKYSYTEHNDSKDNLYRKVRDRMKEDVRWETGKLIDSLSRM</sequence>
<organism evidence="2 3">
    <name type="scientific">Sebaldella termitidis (strain ATCC 33386 / NCTC 11300)</name>
    <dbReference type="NCBI Taxonomy" id="526218"/>
    <lineage>
        <taxon>Bacteria</taxon>
        <taxon>Fusobacteriati</taxon>
        <taxon>Fusobacteriota</taxon>
        <taxon>Fusobacteriia</taxon>
        <taxon>Fusobacteriales</taxon>
        <taxon>Leptotrichiaceae</taxon>
        <taxon>Sebaldella</taxon>
    </lineage>
</organism>
<name>D1AKM3_SEBTE</name>
<feature type="coiled-coil region" evidence="1">
    <location>
        <begin position="215"/>
        <end position="244"/>
    </location>
</feature>
<evidence type="ECO:0000256" key="1">
    <source>
        <dbReference type="SAM" id="Coils"/>
    </source>
</evidence>
<keyword evidence="1" id="KW-0175">Coiled coil</keyword>
<dbReference type="HOGENOM" id="CLU_605321_0_0_0"/>
<gene>
    <name evidence="2" type="ordered locus">Sterm_2285</name>
</gene>
<dbReference type="EMBL" id="CP001739">
    <property type="protein sequence ID" value="ACZ09139.1"/>
    <property type="molecule type" value="Genomic_DNA"/>
</dbReference>
<keyword evidence="3" id="KW-1185">Reference proteome</keyword>
<reference evidence="2 3" key="2">
    <citation type="journal article" date="2010" name="Stand. Genomic Sci.">
        <title>Complete genome sequence of Sebaldella termitidis type strain (NCTC 11300).</title>
        <authorList>
            <person name="Harmon-Smith M."/>
            <person name="Celia L."/>
            <person name="Chertkov O."/>
            <person name="Lapidus A."/>
            <person name="Copeland A."/>
            <person name="Glavina Del Rio T."/>
            <person name="Nolan M."/>
            <person name="Lucas S."/>
            <person name="Tice H."/>
            <person name="Cheng J.F."/>
            <person name="Han C."/>
            <person name="Detter J.C."/>
            <person name="Bruce D."/>
            <person name="Goodwin L."/>
            <person name="Pitluck S."/>
            <person name="Pati A."/>
            <person name="Liolios K."/>
            <person name="Ivanova N."/>
            <person name="Mavromatis K."/>
            <person name="Mikhailova N."/>
            <person name="Chen A."/>
            <person name="Palaniappan K."/>
            <person name="Land M."/>
            <person name="Hauser L."/>
            <person name="Chang Y.J."/>
            <person name="Jeffries C.D."/>
            <person name="Brettin T."/>
            <person name="Goker M."/>
            <person name="Beck B."/>
            <person name="Bristow J."/>
            <person name="Eisen J.A."/>
            <person name="Markowitz V."/>
            <person name="Hugenholtz P."/>
            <person name="Kyrpides N.C."/>
            <person name="Klenk H.P."/>
            <person name="Chen F."/>
        </authorList>
    </citation>
    <scope>NUCLEOTIDE SEQUENCE [LARGE SCALE GENOMIC DNA]</scope>
    <source>
        <strain evidence="3">ATCC 33386 / NCTC 11300</strain>
    </source>
</reference>
<dbReference type="KEGG" id="str:Sterm_2285"/>
<dbReference type="RefSeq" id="WP_012861733.1">
    <property type="nucleotide sequence ID" value="NC_013517.1"/>
</dbReference>
<dbReference type="STRING" id="526218.Sterm_2285"/>
<dbReference type="AlphaFoldDB" id="D1AKM3"/>
<dbReference type="eggNOG" id="ENOG502ZAZU">
    <property type="taxonomic scope" value="Bacteria"/>
</dbReference>
<protein>
    <recommendedName>
        <fullName evidence="4">Lipoprotein</fullName>
    </recommendedName>
</protein>
<dbReference type="PROSITE" id="PS51257">
    <property type="entry name" value="PROKAR_LIPOPROTEIN"/>
    <property type="match status" value="1"/>
</dbReference>
<accession>D1AKM3</accession>
<evidence type="ECO:0008006" key="4">
    <source>
        <dbReference type="Google" id="ProtNLM"/>
    </source>
</evidence>
<evidence type="ECO:0000313" key="2">
    <source>
        <dbReference type="EMBL" id="ACZ09139.1"/>
    </source>
</evidence>